<dbReference type="InterPro" id="IPR006068">
    <property type="entry name" value="ATPase_P-typ_cation-transptr_C"/>
</dbReference>
<keyword evidence="4 17" id="KW-0109">Calcium transport</keyword>
<comment type="function">
    <text evidence="17">Catalyzes the hydrolysis of ATP coupled with the transport of calcium.</text>
</comment>
<keyword evidence="9 17" id="KW-0067">ATP-binding</keyword>
<keyword evidence="22" id="KW-1185">Reference proteome</keyword>
<evidence type="ECO:0000256" key="2">
    <source>
        <dbReference type="ARBA" id="ARBA00006124"/>
    </source>
</evidence>
<feature type="domain" description="P-type ATPase A" evidence="18">
    <location>
        <begin position="193"/>
        <end position="290"/>
    </location>
</feature>
<dbReference type="Gene3D" id="2.70.150.10">
    <property type="entry name" value="Calcium-transporting ATPase, cytoplasmic transduction domain A"/>
    <property type="match status" value="1"/>
</dbReference>
<evidence type="ECO:0000256" key="15">
    <source>
        <dbReference type="ARBA" id="ARBA00023136"/>
    </source>
</evidence>
<dbReference type="Pfam" id="PF00122">
    <property type="entry name" value="E1-E2_ATPase"/>
    <property type="match status" value="1"/>
</dbReference>
<evidence type="ECO:0000256" key="1">
    <source>
        <dbReference type="ARBA" id="ARBA00004141"/>
    </source>
</evidence>
<keyword evidence="8 17" id="KW-0106">Calcium</keyword>
<comment type="caution">
    <text evidence="17">Lacks conserved residue(s) required for the propagation of feature annotation.</text>
</comment>
<comment type="catalytic activity">
    <reaction evidence="16 17">
        <text>Ca(2+)(in) + ATP + H2O = Ca(2+)(out) + ADP + phosphate + H(+)</text>
        <dbReference type="Rhea" id="RHEA:18105"/>
        <dbReference type="ChEBI" id="CHEBI:15377"/>
        <dbReference type="ChEBI" id="CHEBI:15378"/>
        <dbReference type="ChEBI" id="CHEBI:29108"/>
        <dbReference type="ChEBI" id="CHEBI:30616"/>
        <dbReference type="ChEBI" id="CHEBI:43474"/>
        <dbReference type="ChEBI" id="CHEBI:456216"/>
        <dbReference type="EC" id="7.2.2.10"/>
    </reaction>
</comment>
<feature type="transmembrane region" description="Helical" evidence="17">
    <location>
        <begin position="939"/>
        <end position="960"/>
    </location>
</feature>
<feature type="transmembrane region" description="Helical" evidence="17">
    <location>
        <begin position="319"/>
        <end position="337"/>
    </location>
</feature>
<gene>
    <name evidence="21" type="ORF">ACJIZ3_014354</name>
</gene>
<dbReference type="NCBIfam" id="TIGR01517">
    <property type="entry name" value="ATPase-IIB_Ca"/>
    <property type="match status" value="1"/>
</dbReference>
<dbReference type="Pfam" id="PF00689">
    <property type="entry name" value="Cation_ATPase_C"/>
    <property type="match status" value="1"/>
</dbReference>
<evidence type="ECO:0000256" key="11">
    <source>
        <dbReference type="ARBA" id="ARBA00022860"/>
    </source>
</evidence>
<dbReference type="Pfam" id="PF00690">
    <property type="entry name" value="Cation_ATPase_N"/>
    <property type="match status" value="1"/>
</dbReference>
<keyword evidence="14 17" id="KW-0406">Ion transport</keyword>
<dbReference type="PANTHER" id="PTHR24093">
    <property type="entry name" value="CATION TRANSPORTING ATPASE"/>
    <property type="match status" value="1"/>
</dbReference>
<keyword evidence="15 17" id="KW-0472">Membrane</keyword>
<dbReference type="SUPFAM" id="SSF81665">
    <property type="entry name" value="Calcium ATPase, transmembrane domain M"/>
    <property type="match status" value="1"/>
</dbReference>
<evidence type="ECO:0000313" key="21">
    <source>
        <dbReference type="EMBL" id="KAL3813086.1"/>
    </source>
</evidence>
<dbReference type="Proteomes" id="UP001634393">
    <property type="component" value="Unassembled WGS sequence"/>
</dbReference>
<evidence type="ECO:0000256" key="9">
    <source>
        <dbReference type="ARBA" id="ARBA00022840"/>
    </source>
</evidence>
<dbReference type="GO" id="GO:0005388">
    <property type="term" value="F:P-type calcium transporter activity"/>
    <property type="evidence" value="ECO:0007669"/>
    <property type="project" value="UniProtKB-EC"/>
</dbReference>
<dbReference type="SUPFAM" id="SSF81660">
    <property type="entry name" value="Metal cation-transporting ATPase, ATP-binding domain N"/>
    <property type="match status" value="1"/>
</dbReference>
<dbReference type="InterPro" id="IPR001757">
    <property type="entry name" value="P_typ_ATPase"/>
</dbReference>
<proteinExistence type="inferred from homology"/>
<evidence type="ECO:0000256" key="5">
    <source>
        <dbReference type="ARBA" id="ARBA00022692"/>
    </source>
</evidence>
<evidence type="ECO:0000256" key="17">
    <source>
        <dbReference type="RuleBase" id="RU361146"/>
    </source>
</evidence>
<dbReference type="InterPro" id="IPR006408">
    <property type="entry name" value="P-type_ATPase_IIB"/>
</dbReference>
<comment type="caution">
    <text evidence="21">The sequence shown here is derived from an EMBL/GenBank/DDBJ whole genome shotgun (WGS) entry which is preliminary data.</text>
</comment>
<keyword evidence="6" id="KW-0479">Metal-binding</keyword>
<dbReference type="AlphaFoldDB" id="A0ABD3RQX5"/>
<feature type="domain" description="Cation-transporting P-type ATPase N-terminal" evidence="20">
    <location>
        <begin position="73"/>
        <end position="139"/>
    </location>
</feature>
<dbReference type="PANTHER" id="PTHR24093:SF434">
    <property type="entry name" value="CALCIUM-TRANSPORTING ATPASE 13, PLASMA MEMBRANE-TYPE-RELATED"/>
    <property type="match status" value="1"/>
</dbReference>
<accession>A0ABD3RQX5</accession>
<feature type="domain" description="Cation-transporting P-type ATPase C-terminal" evidence="19">
    <location>
        <begin position="793"/>
        <end position="960"/>
    </location>
</feature>
<dbReference type="FunFam" id="1.20.1110.10:FF:000039">
    <property type="entry name" value="Calcium-transporting ATPase"/>
    <property type="match status" value="1"/>
</dbReference>
<dbReference type="GO" id="GO:0005524">
    <property type="term" value="F:ATP binding"/>
    <property type="evidence" value="ECO:0007669"/>
    <property type="project" value="UniProtKB-KW"/>
</dbReference>
<dbReference type="EC" id="7.2.2.10" evidence="17"/>
<dbReference type="Gene3D" id="3.40.50.1000">
    <property type="entry name" value="HAD superfamily/HAD-like"/>
    <property type="match status" value="1"/>
</dbReference>
<evidence type="ECO:0000256" key="10">
    <source>
        <dbReference type="ARBA" id="ARBA00022842"/>
    </source>
</evidence>
<keyword evidence="5 17" id="KW-0812">Transmembrane</keyword>
<dbReference type="NCBIfam" id="TIGR01494">
    <property type="entry name" value="ATPase_P-type"/>
    <property type="match status" value="2"/>
</dbReference>
<comment type="subcellular location">
    <subcellularLocation>
        <location evidence="1 17">Membrane</location>
        <topology evidence="1 17">Multi-pass membrane protein</topology>
    </subcellularLocation>
</comment>
<organism evidence="21 22">
    <name type="scientific">Penstemon smallii</name>
    <dbReference type="NCBI Taxonomy" id="265156"/>
    <lineage>
        <taxon>Eukaryota</taxon>
        <taxon>Viridiplantae</taxon>
        <taxon>Streptophyta</taxon>
        <taxon>Embryophyta</taxon>
        <taxon>Tracheophyta</taxon>
        <taxon>Spermatophyta</taxon>
        <taxon>Magnoliopsida</taxon>
        <taxon>eudicotyledons</taxon>
        <taxon>Gunneridae</taxon>
        <taxon>Pentapetalae</taxon>
        <taxon>asterids</taxon>
        <taxon>lamiids</taxon>
        <taxon>Lamiales</taxon>
        <taxon>Plantaginaceae</taxon>
        <taxon>Cheloneae</taxon>
        <taxon>Penstemon</taxon>
    </lineage>
</organism>
<feature type="transmembrane region" description="Helical" evidence="17">
    <location>
        <begin position="908"/>
        <end position="927"/>
    </location>
</feature>
<reference evidence="21 22" key="1">
    <citation type="submission" date="2024-12" db="EMBL/GenBank/DDBJ databases">
        <title>The unique morphological basis and parallel evolutionary history of personate flowers in Penstemon.</title>
        <authorList>
            <person name="Depatie T.H."/>
            <person name="Wessinger C.A."/>
        </authorList>
    </citation>
    <scope>NUCLEOTIDE SEQUENCE [LARGE SCALE GENOMIC DNA]</scope>
    <source>
        <strain evidence="21">WTNN_2</strain>
        <tissue evidence="21">Leaf</tissue>
    </source>
</reference>
<dbReference type="InterPro" id="IPR008250">
    <property type="entry name" value="ATPase_P-typ_transduc_dom_A_sf"/>
</dbReference>
<keyword evidence="12" id="KW-1278">Translocase</keyword>
<keyword evidence="10" id="KW-0460">Magnesium</keyword>
<sequence length="966" mass="106918">MFSTSSAYYHRQTAPTSFTGYYEIPPATASYSCVIDIKKSPMSNFSSSTTNIDKSVLNTLVKNRREDEFNKLGGVNGIGISLNTDKNRGINGSTEDILSRTKAYGANTFLVPPTKSFLHFVMETFKNLALVILLVCGAILLGFGVKQHGVKQGCYNRGSIICAVMAVISISAICNFAQYKKLNKHFKETEIIESQVVRDGIQVRISMFEIVVGDIVCLYTGDHVPADGLFIEGHSLVLDESSSIHHVTGVDNMHVRVNRNENPFLFSGTKVVDGNAKMLVTCVGTKSSWGEKIISNYESDEKTLLQTQLNELSSSVGKVGLAVALLVLVVLLLRYFIGNNYKEFNGSKYENVIDHVVEIIAASLTIVVVSVPEGLALAVTIAILCSMKRMMADNAMVRTISACETMGSIKTMCIDIIGTLSSNKMTVTMAFISSTTESMERKSYTFIPPNVRQLFIKGVNLLRYSVEKRLADTNIDDAVFQWAHSVQNIETDQSLTYNNVMEHSCFEKNRIGILVKGRFDENIINVYWRGDAETIIASCSHYFDSTGSTIPLDEQEKGTIQQILENMASSGLLCIAYAYKRLTRAERANIETEIPDTHLTLLGYVGLKFLHQPGTKEAVEICQQAGINVKMITSENVLISTAIAREYGILSSHDQELVVEGAEFRNYTEEERNENIEKIRVMASSSPSDKLLMVNCLKNNGHVVGVTGDSIKDALSLSKADIVISMRNQGTDEVAKQCSDIVILDDNFASIAKALRWGRGVYNNIQKFIQFQVTFNVVALAINVVVVVSSGELALTTVELLWVNFIMDTLGALALATEKPSNGIMSVPPVGITEPLITNVMWRNIISQALYQIAVILFFRFKGINKSFFRTHEIVFTSFVFLQISNLFNARKLEKKNVFEGVFCNKSFLGIIGITITLQVVMVELLNKFANTERLDWKEWGLCVGIAVLSWPIGCLVKFIPVQEAA</sequence>
<evidence type="ECO:0000259" key="20">
    <source>
        <dbReference type="Pfam" id="PF00690"/>
    </source>
</evidence>
<evidence type="ECO:0000256" key="8">
    <source>
        <dbReference type="ARBA" id="ARBA00022837"/>
    </source>
</evidence>
<dbReference type="InterPro" id="IPR036412">
    <property type="entry name" value="HAD-like_sf"/>
</dbReference>
<dbReference type="SUPFAM" id="SSF81653">
    <property type="entry name" value="Calcium ATPase, transduction domain A"/>
    <property type="match status" value="1"/>
</dbReference>
<dbReference type="Gene3D" id="1.20.1110.10">
    <property type="entry name" value="Calcium-transporting ATPase, transmembrane domain"/>
    <property type="match status" value="2"/>
</dbReference>
<keyword evidence="3 17" id="KW-0813">Transport</keyword>
<dbReference type="PRINTS" id="PR00119">
    <property type="entry name" value="CATATPASE"/>
</dbReference>
<evidence type="ECO:0000256" key="12">
    <source>
        <dbReference type="ARBA" id="ARBA00022967"/>
    </source>
</evidence>
<dbReference type="InterPro" id="IPR004014">
    <property type="entry name" value="ATPase_P-typ_cation-transptr_N"/>
</dbReference>
<dbReference type="SUPFAM" id="SSF56784">
    <property type="entry name" value="HAD-like"/>
    <property type="match status" value="1"/>
</dbReference>
<evidence type="ECO:0000259" key="19">
    <source>
        <dbReference type="Pfam" id="PF00689"/>
    </source>
</evidence>
<dbReference type="InterPro" id="IPR023299">
    <property type="entry name" value="ATPase_P-typ_cyto_dom_N"/>
</dbReference>
<feature type="transmembrane region" description="Helical" evidence="17">
    <location>
        <begin position="125"/>
        <end position="145"/>
    </location>
</feature>
<dbReference type="GO" id="GO:0016020">
    <property type="term" value="C:membrane"/>
    <property type="evidence" value="ECO:0007669"/>
    <property type="project" value="UniProtKB-SubCell"/>
</dbReference>
<evidence type="ECO:0000256" key="13">
    <source>
        <dbReference type="ARBA" id="ARBA00022989"/>
    </source>
</evidence>
<evidence type="ECO:0000256" key="3">
    <source>
        <dbReference type="ARBA" id="ARBA00022448"/>
    </source>
</evidence>
<keyword evidence="11" id="KW-0112">Calmodulin-binding</keyword>
<keyword evidence="7 17" id="KW-0547">Nucleotide-binding</keyword>
<feature type="transmembrane region" description="Helical" evidence="17">
    <location>
        <begin position="773"/>
        <end position="795"/>
    </location>
</feature>
<dbReference type="GO" id="GO:0046872">
    <property type="term" value="F:metal ion binding"/>
    <property type="evidence" value="ECO:0007669"/>
    <property type="project" value="UniProtKB-KW"/>
</dbReference>
<protein>
    <recommendedName>
        <fullName evidence="17">Calcium-transporting ATPase</fullName>
        <ecNumber evidence="17">7.2.2.10</ecNumber>
    </recommendedName>
</protein>
<dbReference type="InterPro" id="IPR059000">
    <property type="entry name" value="ATPase_P-type_domA"/>
</dbReference>
<evidence type="ECO:0000313" key="22">
    <source>
        <dbReference type="Proteomes" id="UP001634393"/>
    </source>
</evidence>
<dbReference type="Pfam" id="PF13246">
    <property type="entry name" value="Cation_ATPase"/>
    <property type="match status" value="1"/>
</dbReference>
<dbReference type="InterPro" id="IPR023298">
    <property type="entry name" value="ATPase_P-typ_TM_dom_sf"/>
</dbReference>
<feature type="transmembrane region" description="Helical" evidence="17">
    <location>
        <begin position="357"/>
        <end position="384"/>
    </location>
</feature>
<evidence type="ECO:0000259" key="18">
    <source>
        <dbReference type="Pfam" id="PF00122"/>
    </source>
</evidence>
<keyword evidence="13 17" id="KW-1133">Transmembrane helix</keyword>
<comment type="similarity">
    <text evidence="2 17">Belongs to the cation transport ATPase (P-type) (TC 3.A.3) family. Type IIB subfamily.</text>
</comment>
<evidence type="ECO:0000256" key="14">
    <source>
        <dbReference type="ARBA" id="ARBA00023065"/>
    </source>
</evidence>
<dbReference type="EMBL" id="JBJXBP010000008">
    <property type="protein sequence ID" value="KAL3813086.1"/>
    <property type="molecule type" value="Genomic_DNA"/>
</dbReference>
<dbReference type="GO" id="GO:0005516">
    <property type="term" value="F:calmodulin binding"/>
    <property type="evidence" value="ECO:0007669"/>
    <property type="project" value="UniProtKB-KW"/>
</dbReference>
<evidence type="ECO:0000256" key="4">
    <source>
        <dbReference type="ARBA" id="ARBA00022568"/>
    </source>
</evidence>
<dbReference type="InterPro" id="IPR023214">
    <property type="entry name" value="HAD_sf"/>
</dbReference>
<evidence type="ECO:0000256" key="16">
    <source>
        <dbReference type="ARBA" id="ARBA00048694"/>
    </source>
</evidence>
<feature type="transmembrane region" description="Helical" evidence="17">
    <location>
        <begin position="157"/>
        <end position="177"/>
    </location>
</feature>
<evidence type="ECO:0000256" key="7">
    <source>
        <dbReference type="ARBA" id="ARBA00022741"/>
    </source>
</evidence>
<name>A0ABD3RQX5_9LAMI</name>
<feature type="transmembrane region" description="Helical" evidence="17">
    <location>
        <begin position="871"/>
        <end position="888"/>
    </location>
</feature>
<evidence type="ECO:0000256" key="6">
    <source>
        <dbReference type="ARBA" id="ARBA00022723"/>
    </source>
</evidence>
<dbReference type="Gene3D" id="3.40.1110.10">
    <property type="entry name" value="Calcium-transporting ATPase, cytoplasmic domain N"/>
    <property type="match status" value="1"/>
</dbReference>